<evidence type="ECO:0000313" key="7">
    <source>
        <dbReference type="Proteomes" id="UP000695026"/>
    </source>
</evidence>
<dbReference type="KEGG" id="pbi:112540368"/>
<dbReference type="SMART" id="SM00034">
    <property type="entry name" value="CLECT"/>
    <property type="match status" value="1"/>
</dbReference>
<dbReference type="PANTHER" id="PTHR22799">
    <property type="entry name" value="TETRANECTIN-RELATED"/>
    <property type="match status" value="1"/>
</dbReference>
<protein>
    <submittedName>
        <fullName evidence="8">Mannose-binding protein-like</fullName>
    </submittedName>
</protein>
<dbReference type="InterPro" id="IPR016187">
    <property type="entry name" value="CTDL_fold"/>
</dbReference>
<dbReference type="Gene3D" id="3.10.100.10">
    <property type="entry name" value="Mannose-Binding Protein A, subunit A"/>
    <property type="match status" value="1"/>
</dbReference>
<dbReference type="SUPFAM" id="SSF56436">
    <property type="entry name" value="C-type lectin-like"/>
    <property type="match status" value="1"/>
</dbReference>
<dbReference type="PROSITE" id="PS50041">
    <property type="entry name" value="C_TYPE_LECTIN_2"/>
    <property type="match status" value="1"/>
</dbReference>
<feature type="domain" description="C-type lectin" evidence="6">
    <location>
        <begin position="46"/>
        <end position="159"/>
    </location>
</feature>
<keyword evidence="3" id="KW-0430">Lectin</keyword>
<proteinExistence type="predicted"/>
<dbReference type="GO" id="GO:0030246">
    <property type="term" value="F:carbohydrate binding"/>
    <property type="evidence" value="ECO:0007669"/>
    <property type="project" value="UniProtKB-KW"/>
</dbReference>
<dbReference type="PANTHER" id="PTHR22799:SF6">
    <property type="entry name" value="C-TYPE LECTIN DOMAIN FAMILY 4 MEMBER M-LIKE"/>
    <property type="match status" value="1"/>
</dbReference>
<evidence type="ECO:0000256" key="2">
    <source>
        <dbReference type="ARBA" id="ARBA00022525"/>
    </source>
</evidence>
<dbReference type="GO" id="GO:0001503">
    <property type="term" value="P:ossification"/>
    <property type="evidence" value="ECO:0007669"/>
    <property type="project" value="TreeGrafter"/>
</dbReference>
<gene>
    <name evidence="8" type="primary">LOC112540368</name>
</gene>
<evidence type="ECO:0000256" key="1">
    <source>
        <dbReference type="ARBA" id="ARBA00004613"/>
    </source>
</evidence>
<sequence length="160" mass="17585">KCPRRRSGAVDTVQRQVAALEKTVQTLQAELSRSRKIFTMMGVTTVGGKTFVSTGWSDTFGNGRIFCNSAGGALAAPKSAAENAALTAMVKRNDKHIILSINDLQTEGRFVYLNGETLRYTNWKSEEPNDLKGEDCVVLQVDGLWNDISCNHKALIICEF</sequence>
<dbReference type="InterPro" id="IPR018378">
    <property type="entry name" value="C-type_lectin_CS"/>
</dbReference>
<name>A0A9F5IUA9_PYTBI</name>
<keyword evidence="2" id="KW-0964">Secreted</keyword>
<keyword evidence="5" id="KW-0175">Coiled coil</keyword>
<dbReference type="InterPro" id="IPR016186">
    <property type="entry name" value="C-type_lectin-like/link_sf"/>
</dbReference>
<dbReference type="GeneID" id="112540368"/>
<evidence type="ECO:0000256" key="4">
    <source>
        <dbReference type="ARBA" id="ARBA00023157"/>
    </source>
</evidence>
<evidence type="ECO:0000259" key="6">
    <source>
        <dbReference type="PROSITE" id="PS50041"/>
    </source>
</evidence>
<dbReference type="GO" id="GO:0005615">
    <property type="term" value="C:extracellular space"/>
    <property type="evidence" value="ECO:0007669"/>
    <property type="project" value="TreeGrafter"/>
</dbReference>
<dbReference type="PROSITE" id="PS00615">
    <property type="entry name" value="C_TYPE_LECTIN_1"/>
    <property type="match status" value="1"/>
</dbReference>
<dbReference type="InterPro" id="IPR051663">
    <property type="entry name" value="CLec_Tetranectin-domain"/>
</dbReference>
<evidence type="ECO:0000313" key="8">
    <source>
        <dbReference type="RefSeq" id="XP_025020909.1"/>
    </source>
</evidence>
<dbReference type="Pfam" id="PF00059">
    <property type="entry name" value="Lectin_C"/>
    <property type="match status" value="1"/>
</dbReference>
<evidence type="ECO:0000256" key="3">
    <source>
        <dbReference type="ARBA" id="ARBA00022734"/>
    </source>
</evidence>
<dbReference type="Proteomes" id="UP000695026">
    <property type="component" value="Unplaced"/>
</dbReference>
<feature type="coiled-coil region" evidence="5">
    <location>
        <begin position="10"/>
        <end position="37"/>
    </location>
</feature>
<dbReference type="RefSeq" id="XP_025020909.1">
    <property type="nucleotide sequence ID" value="XM_025165141.1"/>
</dbReference>
<keyword evidence="7" id="KW-1185">Reference proteome</keyword>
<accession>A0A9F5IUA9</accession>
<dbReference type="AlphaFoldDB" id="A0A9F5IUA9"/>
<evidence type="ECO:0000256" key="5">
    <source>
        <dbReference type="SAM" id="Coils"/>
    </source>
</evidence>
<dbReference type="OMA" id="CAILHED"/>
<comment type="subcellular location">
    <subcellularLocation>
        <location evidence="1">Secreted</location>
    </subcellularLocation>
</comment>
<organism evidence="7 8">
    <name type="scientific">Python bivittatus</name>
    <name type="common">Burmese python</name>
    <name type="synonym">Python molurus bivittatus</name>
    <dbReference type="NCBI Taxonomy" id="176946"/>
    <lineage>
        <taxon>Eukaryota</taxon>
        <taxon>Metazoa</taxon>
        <taxon>Chordata</taxon>
        <taxon>Craniata</taxon>
        <taxon>Vertebrata</taxon>
        <taxon>Euteleostomi</taxon>
        <taxon>Lepidosauria</taxon>
        <taxon>Squamata</taxon>
        <taxon>Bifurcata</taxon>
        <taxon>Unidentata</taxon>
        <taxon>Episquamata</taxon>
        <taxon>Toxicofera</taxon>
        <taxon>Serpentes</taxon>
        <taxon>Henophidia</taxon>
        <taxon>Pythonidae</taxon>
        <taxon>Python</taxon>
    </lineage>
</organism>
<dbReference type="InterPro" id="IPR001304">
    <property type="entry name" value="C-type_lectin-like"/>
</dbReference>
<dbReference type="OrthoDB" id="10255512at2759"/>
<reference evidence="8" key="1">
    <citation type="submission" date="2025-08" db="UniProtKB">
        <authorList>
            <consortium name="RefSeq"/>
        </authorList>
    </citation>
    <scope>IDENTIFICATION</scope>
    <source>
        <tissue evidence="8">Liver</tissue>
    </source>
</reference>
<keyword evidence="4" id="KW-1015">Disulfide bond</keyword>
<feature type="non-terminal residue" evidence="8">
    <location>
        <position position="1"/>
    </location>
</feature>